<dbReference type="AlphaFoldDB" id="A0AAD8SYL5"/>
<dbReference type="Pfam" id="PF04195">
    <property type="entry name" value="Transposase_28"/>
    <property type="match status" value="1"/>
</dbReference>
<organism evidence="4 5">
    <name type="scientific">Lolium multiflorum</name>
    <name type="common">Italian ryegrass</name>
    <name type="synonym">Lolium perenne subsp. multiflorum</name>
    <dbReference type="NCBI Taxonomy" id="4521"/>
    <lineage>
        <taxon>Eukaryota</taxon>
        <taxon>Viridiplantae</taxon>
        <taxon>Streptophyta</taxon>
        <taxon>Embryophyta</taxon>
        <taxon>Tracheophyta</taxon>
        <taxon>Spermatophyta</taxon>
        <taxon>Magnoliopsida</taxon>
        <taxon>Liliopsida</taxon>
        <taxon>Poales</taxon>
        <taxon>Poaceae</taxon>
        <taxon>BOP clade</taxon>
        <taxon>Pooideae</taxon>
        <taxon>Poodae</taxon>
        <taxon>Poeae</taxon>
        <taxon>Poeae Chloroplast Group 2 (Poeae type)</taxon>
        <taxon>Loliodinae</taxon>
        <taxon>Loliinae</taxon>
        <taxon>Lolium</taxon>
    </lineage>
</organism>
<proteinExistence type="predicted"/>
<accession>A0AAD8SYL5</accession>
<keyword evidence="1" id="KW-0175">Coiled coil</keyword>
<feature type="region of interest" description="Disordered" evidence="2">
    <location>
        <begin position="311"/>
        <end position="401"/>
    </location>
</feature>
<feature type="compositionally biased region" description="Acidic residues" evidence="2">
    <location>
        <begin position="344"/>
        <end position="356"/>
    </location>
</feature>
<evidence type="ECO:0000259" key="3">
    <source>
        <dbReference type="Pfam" id="PF04195"/>
    </source>
</evidence>
<feature type="domain" description="Transposase (putative) gypsy type" evidence="3">
    <location>
        <begin position="62"/>
        <end position="129"/>
    </location>
</feature>
<dbReference type="Proteomes" id="UP001231189">
    <property type="component" value="Unassembled WGS sequence"/>
</dbReference>
<name>A0AAD8SYL5_LOLMU</name>
<evidence type="ECO:0000256" key="1">
    <source>
        <dbReference type="SAM" id="Coils"/>
    </source>
</evidence>
<feature type="region of interest" description="Disordered" evidence="2">
    <location>
        <begin position="420"/>
        <end position="452"/>
    </location>
</feature>
<feature type="compositionally biased region" description="Acidic residues" evidence="2">
    <location>
        <begin position="324"/>
        <end position="336"/>
    </location>
</feature>
<protein>
    <recommendedName>
        <fullName evidence="3">Transposase (putative) gypsy type domain-containing protein</fullName>
    </recommendedName>
</protein>
<sequence>MGKKKGTSASSSSKVSRDWGASTITSREVNKLRTLGFISSSDGDIRLPGPASRPNPPRGFTVMFAAFLFRGLSLHAHEFLRSLLFFYGIQLWQLTPNSILHLSIFITVCEAFLGIDPHWGLWRKIFYVKRNNDNHGPPVIGGVGFVVRKEVDYLNFPMKESVQGWRHKWFYLRDTPVPGRRSNLPPFEDVLVAQPKKSWRNALSPEESALADKLFEQVVDLKNAGGLTMCGTEVISVFVKRRVQPLMSRPQQLWMYTGEGDKSRVRYADLSDDELHDEVRRLTHYSMRDTITLTSARSPYDLSHLPAEASTVVRCYPPTPESGVEPEDDDDSEETEDAQHALEDSDVQEEDAPEDDALTRNRRRRRISDELITTAESSPSGRDDDADEAASPPPAPKGSASLFAAEDDLDLSDDEIPLAKRAKFSSGRPESGKESNPSPAKRTPPTRTTVEKIPVSKVIPSGDVPAPSTARDHPIFVTVDAVADFADQFIRLESENAQLRKTIKTSADQVLEANKLATNAQNENTMLKDELKKLKQKMKDDQNAKRKAAAAADEKEGVLRESIANLLSAADLPIDRARKLREDSTYDALSLAAESNVQVLGLLQKTKGALSRLYSMIFPKMKQVKTLGEMAESFLIDPSEPVEVLKRRSRLFGAVLTFQLLMGHGLGSELDRFSEALPIDDNGRLINLEPFKQSAVTCANQLLKLVDEAKTKTTPEAAPGSS</sequence>
<feature type="region of interest" description="Disordered" evidence="2">
    <location>
        <begin position="1"/>
        <end position="20"/>
    </location>
</feature>
<keyword evidence="5" id="KW-1185">Reference proteome</keyword>
<comment type="caution">
    <text evidence="4">The sequence shown here is derived from an EMBL/GenBank/DDBJ whole genome shotgun (WGS) entry which is preliminary data.</text>
</comment>
<gene>
    <name evidence="4" type="ORF">QYE76_054907</name>
</gene>
<dbReference type="EMBL" id="JAUUTY010000003">
    <property type="protein sequence ID" value="KAK1666748.1"/>
    <property type="molecule type" value="Genomic_DNA"/>
</dbReference>
<evidence type="ECO:0000256" key="2">
    <source>
        <dbReference type="SAM" id="MobiDB-lite"/>
    </source>
</evidence>
<feature type="coiled-coil region" evidence="1">
    <location>
        <begin position="510"/>
        <end position="551"/>
    </location>
</feature>
<dbReference type="PANTHER" id="PTHR33026:SF7">
    <property type="entry name" value="OS03G0100275 PROTEIN"/>
    <property type="match status" value="1"/>
</dbReference>
<dbReference type="PANTHER" id="PTHR33026">
    <property type="entry name" value="OS06G0360600 PROTEIN"/>
    <property type="match status" value="1"/>
</dbReference>
<evidence type="ECO:0000313" key="5">
    <source>
        <dbReference type="Proteomes" id="UP001231189"/>
    </source>
</evidence>
<evidence type="ECO:0000313" key="4">
    <source>
        <dbReference type="EMBL" id="KAK1666748.1"/>
    </source>
</evidence>
<dbReference type="InterPro" id="IPR007321">
    <property type="entry name" value="Transposase_28"/>
</dbReference>
<reference evidence="4" key="1">
    <citation type="submission" date="2023-07" db="EMBL/GenBank/DDBJ databases">
        <title>A chromosome-level genome assembly of Lolium multiflorum.</title>
        <authorList>
            <person name="Chen Y."/>
            <person name="Copetti D."/>
            <person name="Kolliker R."/>
            <person name="Studer B."/>
        </authorList>
    </citation>
    <scope>NUCLEOTIDE SEQUENCE</scope>
    <source>
        <strain evidence="4">02402/16</strain>
        <tissue evidence="4">Leaf</tissue>
    </source>
</reference>